<dbReference type="EMBL" id="LT629740">
    <property type="protein sequence ID" value="SDS88838.1"/>
    <property type="molecule type" value="Genomic_DNA"/>
</dbReference>
<keyword evidence="1" id="KW-0812">Transmembrane</keyword>
<feature type="transmembrane region" description="Helical" evidence="1">
    <location>
        <begin position="151"/>
        <end position="170"/>
    </location>
</feature>
<protein>
    <submittedName>
        <fullName evidence="2">Uncharacterized protein</fullName>
    </submittedName>
</protein>
<dbReference type="Proteomes" id="UP000199679">
    <property type="component" value="Chromosome I"/>
</dbReference>
<keyword evidence="3" id="KW-1185">Reference proteome</keyword>
<accession>A0A1H1VV37</accession>
<sequence>MSRENNIKKKDEDFQRIAENEATIDKKLSELIDLISTKDINIETAKEFQQRFHSAIKKSGIKSDQIEAFKSLDDKEASREELLDEFSILLSANQFGSKLPKKQERGERLSKIVLVIISLTMITLGFGMIIMPAPPYFEMFTIFYFNENDGITIMDLISLLIILAGVYFLIKAVVRDPLKK</sequence>
<evidence type="ECO:0000313" key="3">
    <source>
        <dbReference type="Proteomes" id="UP000199679"/>
    </source>
</evidence>
<gene>
    <name evidence="2" type="ORF">SAMN05216490_2022</name>
</gene>
<proteinExistence type="predicted"/>
<evidence type="ECO:0000256" key="1">
    <source>
        <dbReference type="SAM" id="Phobius"/>
    </source>
</evidence>
<dbReference type="RefSeq" id="WP_091371834.1">
    <property type="nucleotide sequence ID" value="NZ_LT629740.1"/>
</dbReference>
<dbReference type="STRING" id="652787.SAMN05216490_2022"/>
<organism evidence="2 3">
    <name type="scientific">Mucilaginibacter mallensis</name>
    <dbReference type="NCBI Taxonomy" id="652787"/>
    <lineage>
        <taxon>Bacteria</taxon>
        <taxon>Pseudomonadati</taxon>
        <taxon>Bacteroidota</taxon>
        <taxon>Sphingobacteriia</taxon>
        <taxon>Sphingobacteriales</taxon>
        <taxon>Sphingobacteriaceae</taxon>
        <taxon>Mucilaginibacter</taxon>
    </lineage>
</organism>
<keyword evidence="1" id="KW-0472">Membrane</keyword>
<feature type="transmembrane region" description="Helical" evidence="1">
    <location>
        <begin position="112"/>
        <end position="131"/>
    </location>
</feature>
<evidence type="ECO:0000313" key="2">
    <source>
        <dbReference type="EMBL" id="SDS88838.1"/>
    </source>
</evidence>
<name>A0A1H1VV37_MUCMA</name>
<dbReference type="AlphaFoldDB" id="A0A1H1VV37"/>
<dbReference type="OrthoDB" id="663655at2"/>
<reference evidence="2 3" key="1">
    <citation type="submission" date="2016-10" db="EMBL/GenBank/DDBJ databases">
        <authorList>
            <person name="de Groot N.N."/>
        </authorList>
    </citation>
    <scope>NUCLEOTIDE SEQUENCE [LARGE SCALE GENOMIC DNA]</scope>
    <source>
        <strain evidence="2 3">MP1X4</strain>
    </source>
</reference>
<keyword evidence="1" id="KW-1133">Transmembrane helix</keyword>